<dbReference type="Gene3D" id="2.140.10.30">
    <property type="entry name" value="Dipeptidylpeptidase IV, N-terminal domain"/>
    <property type="match status" value="1"/>
</dbReference>
<dbReference type="PANTHER" id="PTHR11731:SF118">
    <property type="entry name" value="BLR1971 PROTEIN"/>
    <property type="match status" value="1"/>
</dbReference>
<feature type="chain" id="PRO_5039922641" evidence="1">
    <location>
        <begin position="26"/>
        <end position="803"/>
    </location>
</feature>
<evidence type="ECO:0000256" key="1">
    <source>
        <dbReference type="SAM" id="SignalP"/>
    </source>
</evidence>
<keyword evidence="1" id="KW-0732">Signal</keyword>
<dbReference type="GO" id="GO:0008236">
    <property type="term" value="F:serine-type peptidase activity"/>
    <property type="evidence" value="ECO:0007669"/>
    <property type="project" value="InterPro"/>
</dbReference>
<dbReference type="PANTHER" id="PTHR11731">
    <property type="entry name" value="PROTEASE FAMILY S9B,C DIPEPTIDYL-PEPTIDASE IV-RELATED"/>
    <property type="match status" value="1"/>
</dbReference>
<feature type="domain" description="Peptidase S9 prolyl oligopeptidase catalytic" evidence="2">
    <location>
        <begin position="572"/>
        <end position="769"/>
    </location>
</feature>
<organism evidence="4 5">
    <name type="scientific">Occallatibacter riparius</name>
    <dbReference type="NCBI Taxonomy" id="1002689"/>
    <lineage>
        <taxon>Bacteria</taxon>
        <taxon>Pseudomonadati</taxon>
        <taxon>Acidobacteriota</taxon>
        <taxon>Terriglobia</taxon>
        <taxon>Terriglobales</taxon>
        <taxon>Acidobacteriaceae</taxon>
        <taxon>Occallatibacter</taxon>
    </lineage>
</organism>
<evidence type="ECO:0000313" key="4">
    <source>
        <dbReference type="EMBL" id="UWZ84087.1"/>
    </source>
</evidence>
<protein>
    <submittedName>
        <fullName evidence="4">S9 family peptidase</fullName>
    </submittedName>
</protein>
<gene>
    <name evidence="4" type="ORF">MOP44_26455</name>
</gene>
<dbReference type="InterPro" id="IPR002469">
    <property type="entry name" value="Peptidase_S9B_N"/>
</dbReference>
<dbReference type="Pfam" id="PF00326">
    <property type="entry name" value="Peptidase_S9"/>
    <property type="match status" value="1"/>
</dbReference>
<feature type="signal peptide" evidence="1">
    <location>
        <begin position="1"/>
        <end position="25"/>
    </location>
</feature>
<proteinExistence type="predicted"/>
<dbReference type="GO" id="GO:0006508">
    <property type="term" value="P:proteolysis"/>
    <property type="evidence" value="ECO:0007669"/>
    <property type="project" value="InterPro"/>
</dbReference>
<sequence>MGLRFAGALAALPLLLCAAAPAQHARQYTNQDYANAEKFMPYNVNPLAFKGQVKAQILDDTRFWYKDVDESGITYTIIDPGRGTHKPAFDHEKLAAALNAIPQSHIQADARHLYLSDLSFSDNGRVLNFSGYGNTYRCDLGAAPAACNLISSEEHSQPGAGHAEAHPPLTLSPDKKLGAFIRDWNLWVRNLATGEDTQLTTDGQENYGYATDNAGWKSSDSAILLWSPDSTKIATFQQDQRNTGMMYLVPVTNSHPELKAWKYPLVGDKDVTMIERVIIDVNARKVIRLKMPPDQHRSTLCDDVACDGNTWSDVEWSPDGSRLAFVSTSRDHKQEWLREADAATGDVREVMSETAPKFYESGNGKINWHYLPKSNEILWFSERDDWGNLYLYDLKTGQLKNQITRGPGNVTQVLHIDEAKRVIYFIGVGKEKDRDPYYQHFYRVNFDGSGVRLLTSENADHEIKMAFGGQYFVDAYSTPTEPQITVVRDTEGKTVMEVARQDISKLKAAGWPPPTPVKVKGRDGKTDLYGFMFKPMHFDASKKYPIINYVYPGPQTGSCGNRQFRASHGDNQALAELGFIVVCIDGMGTPWRSKSFHEAYYGNLGDNTIPDQLAGMKDLARQYPFIDLDRVGIYGHSGGGNATAAAMLHYPDFFKVGIAESGNHDQRDYEDDWAEKWSGLEVKNADGTSNYDSQANQNFAKNLKGHLLLAHGTMDNNVPPNNTLVLVDALIKANKDFDLLMIPNVPHSYGPASNYMARRRWDYFVRYLAGDIPPVEYKMRPYSAMQAVMRGGPATGDDSDSQP</sequence>
<dbReference type="KEGG" id="orp:MOP44_26455"/>
<dbReference type="SUPFAM" id="SSF82171">
    <property type="entry name" value="DPP6 N-terminal domain-like"/>
    <property type="match status" value="1"/>
</dbReference>
<keyword evidence="5" id="KW-1185">Reference proteome</keyword>
<accession>A0A9J7BN81</accession>
<reference evidence="4" key="1">
    <citation type="submission" date="2021-04" db="EMBL/GenBank/DDBJ databases">
        <title>Phylogenetic analysis of Acidobacteriaceae.</title>
        <authorList>
            <person name="Qiu L."/>
            <person name="Zhang Q."/>
        </authorList>
    </citation>
    <scope>NUCLEOTIDE SEQUENCE</scope>
    <source>
        <strain evidence="4">DSM 25168</strain>
    </source>
</reference>
<feature type="domain" description="Dipeptidylpeptidase IV N-terminal" evidence="3">
    <location>
        <begin position="159"/>
        <end position="482"/>
    </location>
</feature>
<dbReference type="Pfam" id="PF00930">
    <property type="entry name" value="DPPIV_N"/>
    <property type="match status" value="1"/>
</dbReference>
<evidence type="ECO:0000259" key="3">
    <source>
        <dbReference type="Pfam" id="PF00930"/>
    </source>
</evidence>
<dbReference type="SUPFAM" id="SSF53474">
    <property type="entry name" value="alpha/beta-Hydrolases"/>
    <property type="match status" value="1"/>
</dbReference>
<name>A0A9J7BN81_9BACT</name>
<dbReference type="AlphaFoldDB" id="A0A9J7BN81"/>
<dbReference type="EMBL" id="CP093313">
    <property type="protein sequence ID" value="UWZ84087.1"/>
    <property type="molecule type" value="Genomic_DNA"/>
</dbReference>
<evidence type="ECO:0000259" key="2">
    <source>
        <dbReference type="Pfam" id="PF00326"/>
    </source>
</evidence>
<evidence type="ECO:0000313" key="5">
    <source>
        <dbReference type="Proteomes" id="UP001059380"/>
    </source>
</evidence>
<dbReference type="RefSeq" id="WP_260793591.1">
    <property type="nucleotide sequence ID" value="NZ_CP093313.1"/>
</dbReference>
<dbReference type="Proteomes" id="UP001059380">
    <property type="component" value="Chromosome"/>
</dbReference>
<dbReference type="InterPro" id="IPR001375">
    <property type="entry name" value="Peptidase_S9_cat"/>
</dbReference>
<dbReference type="InterPro" id="IPR050278">
    <property type="entry name" value="Serine_Prot_S9B/DPPIV"/>
</dbReference>
<dbReference type="Gene3D" id="3.40.50.1820">
    <property type="entry name" value="alpha/beta hydrolase"/>
    <property type="match status" value="1"/>
</dbReference>
<dbReference type="InterPro" id="IPR029058">
    <property type="entry name" value="AB_hydrolase_fold"/>
</dbReference>